<proteinExistence type="inferred from homology"/>
<protein>
    <submittedName>
        <fullName evidence="11">TRAFAC class myosin-kinesin ATPase super</fullName>
    </submittedName>
</protein>
<reference evidence="11" key="2">
    <citation type="journal article" date="2022" name="Res Sq">
        <title>Comparative Genomics Reveals Insights into the Divergent Evolution of Astigmatic Mites and Household Pest Adaptations.</title>
        <authorList>
            <person name="Xiong Q."/>
            <person name="Wan A.T.-Y."/>
            <person name="Liu X.-Y."/>
            <person name="Fung C.S.-H."/>
            <person name="Xiao X."/>
            <person name="Malainual N."/>
            <person name="Hou J."/>
            <person name="Wang L."/>
            <person name="Wang M."/>
            <person name="Yang K."/>
            <person name="Cui Y."/>
            <person name="Leung E."/>
            <person name="Nong W."/>
            <person name="Shin S.-K."/>
            <person name="Au S."/>
            <person name="Jeong K.Y."/>
            <person name="Chew F.T."/>
            <person name="Hui J."/>
            <person name="Leung T.F."/>
            <person name="Tungtrongchitr A."/>
            <person name="Zhong N."/>
            <person name="Liu Z."/>
            <person name="Tsui S."/>
        </authorList>
    </citation>
    <scope>NUCLEOTIDE SEQUENCE</scope>
    <source>
        <strain evidence="11">Derf</strain>
        <tissue evidence="11">Whole organism</tissue>
    </source>
</reference>
<keyword evidence="4" id="KW-0175">Coiled coil</keyword>
<dbReference type="GO" id="GO:0006936">
    <property type="term" value="P:muscle contraction"/>
    <property type="evidence" value="ECO:0007669"/>
    <property type="project" value="UniProtKB-ARBA"/>
</dbReference>
<sequence length="559" mass="63367">MGKNDPSDDPDPSQYLIVSLEQKRKDQTKPYDGKKMVWVPDTDKCFLLGEIQSTKGDVCTVAVKGDERQVKKDLLQQVNPPKFEKTEDMANLTYLNEASVLHNLRERYNSNIIYRQVKKDLLQQVNPPKYEKCEDMSNLTYLNEASVLHNLKERYENQLIYTYSGLFCVVINPYKRFPIYTNRVVQMYRGRRRTEVPPHLFAISDGAYTDMLSNRENQSMLITGESGAGKTENTKKVITYFATVAASGYKHKFSTGCLITCGLHVLRGSGESGAGKTENTKKVIAYFANVGAHAPKPGEEKKKGNLEDQVVQTNPVLEAFGNAKTVRNDNSSRFGKFIRIHFGPMGKLAGADIETYLLEKARVISQQSLERSYHIFYQIMSGAINGLKEKLLLSNDIHDYFFVSQGKTDIPNVDDAEEMRLTDDYYFVSQGKTVIEGVDDKAEMMVTDEAFDVLGFSAEEKFDIYRITSAVMHIGQMKFKQRPREEQCEPDGMEEGERVAHLLGLNAADLYKNLSKPRIKVGNEFVTQGRTAAQVSYSIGALAKAMYDRLFKWMVKKIE</sequence>
<dbReference type="PANTHER" id="PTHR13140">
    <property type="entry name" value="MYOSIN"/>
    <property type="match status" value="1"/>
</dbReference>
<dbReference type="Proteomes" id="UP000790347">
    <property type="component" value="Unassembled WGS sequence"/>
</dbReference>
<dbReference type="GO" id="GO:0005524">
    <property type="term" value="F:ATP binding"/>
    <property type="evidence" value="ECO:0007669"/>
    <property type="project" value="UniProtKB-UniRule"/>
</dbReference>
<comment type="similarity">
    <text evidence="1 8">Belongs to the TRAFAC class myosin-kinesin ATPase superfamily. Myosin family.</text>
</comment>
<dbReference type="PRINTS" id="PR00193">
    <property type="entry name" value="MYOSINHEAVY"/>
</dbReference>
<dbReference type="Gene3D" id="2.30.30.360">
    <property type="entry name" value="Myosin S1 fragment, N-terminal"/>
    <property type="match status" value="1"/>
</dbReference>
<dbReference type="GO" id="GO:0030017">
    <property type="term" value="C:sarcomere"/>
    <property type="evidence" value="ECO:0007669"/>
    <property type="project" value="UniProtKB-ARBA"/>
</dbReference>
<keyword evidence="6 8" id="KW-0505">Motor protein</keyword>
<dbReference type="PROSITE" id="PS51844">
    <property type="entry name" value="SH3_LIKE"/>
    <property type="match status" value="1"/>
</dbReference>
<dbReference type="FunFam" id="1.10.10.820:FF:000001">
    <property type="entry name" value="Myosin heavy chain"/>
    <property type="match status" value="1"/>
</dbReference>
<dbReference type="Pfam" id="PF00063">
    <property type="entry name" value="Myosin_head"/>
    <property type="match status" value="2"/>
</dbReference>
<dbReference type="GO" id="GO:0042802">
    <property type="term" value="F:identical protein binding"/>
    <property type="evidence" value="ECO:0007669"/>
    <property type="project" value="UniProtKB-ARBA"/>
</dbReference>
<dbReference type="GO" id="GO:0016020">
    <property type="term" value="C:membrane"/>
    <property type="evidence" value="ECO:0007669"/>
    <property type="project" value="TreeGrafter"/>
</dbReference>
<evidence type="ECO:0000259" key="10">
    <source>
        <dbReference type="PROSITE" id="PS51844"/>
    </source>
</evidence>
<dbReference type="InterPro" id="IPR004009">
    <property type="entry name" value="SH3_Myosin"/>
</dbReference>
<dbReference type="AlphaFoldDB" id="A0A922HIT8"/>
<evidence type="ECO:0000256" key="5">
    <source>
        <dbReference type="ARBA" id="ARBA00023123"/>
    </source>
</evidence>
<dbReference type="GO" id="GO:0060972">
    <property type="term" value="P:left/right pattern formation"/>
    <property type="evidence" value="ECO:0007669"/>
    <property type="project" value="UniProtKB-ARBA"/>
</dbReference>
<dbReference type="SUPFAM" id="SSF52540">
    <property type="entry name" value="P-loop containing nucleoside triphosphate hydrolases"/>
    <property type="match status" value="3"/>
</dbReference>
<evidence type="ECO:0000313" key="11">
    <source>
        <dbReference type="EMBL" id="KAH9493879.1"/>
    </source>
</evidence>
<evidence type="ECO:0000313" key="12">
    <source>
        <dbReference type="Proteomes" id="UP000790347"/>
    </source>
</evidence>
<dbReference type="InterPro" id="IPR001609">
    <property type="entry name" value="Myosin_head_motor_dom-like"/>
</dbReference>
<evidence type="ECO:0000256" key="1">
    <source>
        <dbReference type="ARBA" id="ARBA00008314"/>
    </source>
</evidence>
<dbReference type="InterPro" id="IPR008989">
    <property type="entry name" value="Myosin_S1_N"/>
</dbReference>
<keyword evidence="7 8" id="KW-0009">Actin-binding</keyword>
<dbReference type="Gene3D" id="1.20.120.720">
    <property type="entry name" value="Myosin VI head, motor domain, U50 subdomain"/>
    <property type="match status" value="1"/>
</dbReference>
<comment type="caution">
    <text evidence="8">Lacks conserved residue(s) required for the propagation of feature annotation.</text>
</comment>
<accession>A0A922HIT8</accession>
<keyword evidence="12" id="KW-1185">Reference proteome</keyword>
<dbReference type="GO" id="GO:0007015">
    <property type="term" value="P:actin filament organization"/>
    <property type="evidence" value="ECO:0007669"/>
    <property type="project" value="TreeGrafter"/>
</dbReference>
<reference evidence="11" key="1">
    <citation type="submission" date="2013-05" db="EMBL/GenBank/DDBJ databases">
        <authorList>
            <person name="Yim A.K.Y."/>
            <person name="Chan T.F."/>
            <person name="Ji K.M."/>
            <person name="Liu X.Y."/>
            <person name="Zhou J.W."/>
            <person name="Li R.Q."/>
            <person name="Yang K.Y."/>
            <person name="Li J."/>
            <person name="Li M."/>
            <person name="Law P.T.W."/>
            <person name="Wu Y.L."/>
            <person name="Cai Z.L."/>
            <person name="Qin H."/>
            <person name="Bao Y."/>
            <person name="Leung R.K.K."/>
            <person name="Ng P.K.S."/>
            <person name="Zou J."/>
            <person name="Zhong X.J."/>
            <person name="Ran P.X."/>
            <person name="Zhong N.S."/>
            <person name="Liu Z.G."/>
            <person name="Tsui S.K.W."/>
        </authorList>
    </citation>
    <scope>NUCLEOTIDE SEQUENCE</scope>
    <source>
        <strain evidence="11">Derf</strain>
        <tissue evidence="11">Whole organism</tissue>
    </source>
</reference>
<dbReference type="GO" id="GO:0045214">
    <property type="term" value="P:sarcomere organization"/>
    <property type="evidence" value="ECO:0007669"/>
    <property type="project" value="UniProtKB-ARBA"/>
</dbReference>
<dbReference type="InterPro" id="IPR036961">
    <property type="entry name" value="Kinesin_motor_dom_sf"/>
</dbReference>
<dbReference type="FunFam" id="3.40.850.10:FF:000101">
    <property type="entry name" value="Slow myosin heavy chain 2"/>
    <property type="match status" value="1"/>
</dbReference>
<dbReference type="GO" id="GO:0051015">
    <property type="term" value="F:actin filament binding"/>
    <property type="evidence" value="ECO:0007669"/>
    <property type="project" value="InterPro"/>
</dbReference>
<dbReference type="Pfam" id="PF02736">
    <property type="entry name" value="Myosin_N"/>
    <property type="match status" value="1"/>
</dbReference>
<gene>
    <name evidence="11" type="primary">unc-54_1</name>
    <name evidence="11" type="ORF">DERF_014607</name>
</gene>
<evidence type="ECO:0000256" key="4">
    <source>
        <dbReference type="ARBA" id="ARBA00023054"/>
    </source>
</evidence>
<evidence type="ECO:0000256" key="8">
    <source>
        <dbReference type="PROSITE-ProRule" id="PRU00782"/>
    </source>
</evidence>
<keyword evidence="5 8" id="KW-0518">Myosin</keyword>
<dbReference type="Gene3D" id="3.40.850.10">
    <property type="entry name" value="Kinesin motor domain"/>
    <property type="match status" value="3"/>
</dbReference>
<feature type="domain" description="Myosin N-terminal SH3-like" evidence="10">
    <location>
        <begin position="32"/>
        <end position="80"/>
    </location>
</feature>
<feature type="binding site" evidence="8">
    <location>
        <begin position="224"/>
        <end position="231"/>
    </location>
    <ligand>
        <name>ATP</name>
        <dbReference type="ChEBI" id="CHEBI:30616"/>
    </ligand>
</feature>
<evidence type="ECO:0000259" key="9">
    <source>
        <dbReference type="PROSITE" id="PS51456"/>
    </source>
</evidence>
<organism evidence="11 12">
    <name type="scientific">Dermatophagoides farinae</name>
    <name type="common">American house dust mite</name>
    <dbReference type="NCBI Taxonomy" id="6954"/>
    <lineage>
        <taxon>Eukaryota</taxon>
        <taxon>Metazoa</taxon>
        <taxon>Ecdysozoa</taxon>
        <taxon>Arthropoda</taxon>
        <taxon>Chelicerata</taxon>
        <taxon>Arachnida</taxon>
        <taxon>Acari</taxon>
        <taxon>Acariformes</taxon>
        <taxon>Sarcoptiformes</taxon>
        <taxon>Astigmata</taxon>
        <taxon>Psoroptidia</taxon>
        <taxon>Analgoidea</taxon>
        <taxon>Pyroglyphidae</taxon>
        <taxon>Dermatophagoidinae</taxon>
        <taxon>Dermatophagoides</taxon>
    </lineage>
</organism>
<evidence type="ECO:0000256" key="2">
    <source>
        <dbReference type="ARBA" id="ARBA00022741"/>
    </source>
</evidence>
<dbReference type="GO" id="GO:0031033">
    <property type="term" value="P:myosin filament organization"/>
    <property type="evidence" value="ECO:0007669"/>
    <property type="project" value="UniProtKB-ARBA"/>
</dbReference>
<dbReference type="PANTHER" id="PTHR13140:SF857">
    <property type="entry name" value="MYOSIN-11"/>
    <property type="match status" value="1"/>
</dbReference>
<dbReference type="GO" id="GO:0016459">
    <property type="term" value="C:myosin complex"/>
    <property type="evidence" value="ECO:0007669"/>
    <property type="project" value="UniProtKB-KW"/>
</dbReference>
<feature type="domain" description="Myosin motor" evidence="9">
    <location>
        <begin position="131"/>
        <end position="559"/>
    </location>
</feature>
<dbReference type="GO" id="GO:0048731">
    <property type="term" value="P:system development"/>
    <property type="evidence" value="ECO:0007669"/>
    <property type="project" value="UniProtKB-ARBA"/>
</dbReference>
<comment type="caution">
    <text evidence="11">The sequence shown here is derived from an EMBL/GenBank/DDBJ whole genome shotgun (WGS) entry which is preliminary data.</text>
</comment>
<dbReference type="SMART" id="SM00242">
    <property type="entry name" value="MYSc"/>
    <property type="match status" value="1"/>
</dbReference>
<evidence type="ECO:0000256" key="6">
    <source>
        <dbReference type="ARBA" id="ARBA00023175"/>
    </source>
</evidence>
<name>A0A922HIT8_DERFA</name>
<dbReference type="EMBL" id="ASGP02000008">
    <property type="protein sequence ID" value="KAH9493879.1"/>
    <property type="molecule type" value="Genomic_DNA"/>
</dbReference>
<evidence type="ECO:0000256" key="7">
    <source>
        <dbReference type="ARBA" id="ARBA00023203"/>
    </source>
</evidence>
<dbReference type="Gene3D" id="1.10.10.820">
    <property type="match status" value="1"/>
</dbReference>
<dbReference type="FunFam" id="1.20.120.720:FF:000001">
    <property type="entry name" value="Myosin heavy chain, muscle"/>
    <property type="match status" value="1"/>
</dbReference>
<dbReference type="PROSITE" id="PS51456">
    <property type="entry name" value="MYOSIN_MOTOR"/>
    <property type="match status" value="1"/>
</dbReference>
<evidence type="ECO:0000256" key="3">
    <source>
        <dbReference type="ARBA" id="ARBA00022840"/>
    </source>
</evidence>
<dbReference type="InterPro" id="IPR027417">
    <property type="entry name" value="P-loop_NTPase"/>
</dbReference>
<dbReference type="GO" id="GO:0000146">
    <property type="term" value="F:microfilament motor activity"/>
    <property type="evidence" value="ECO:0007669"/>
    <property type="project" value="TreeGrafter"/>
</dbReference>
<keyword evidence="3 8" id="KW-0067">ATP-binding</keyword>
<keyword evidence="2 8" id="KW-0547">Nucleotide-binding</keyword>